<accession>A0A1S1JCZ6</accession>
<evidence type="ECO:0000313" key="17">
    <source>
        <dbReference type="EMBL" id="OXB21263.1"/>
    </source>
</evidence>
<evidence type="ECO:0000256" key="9">
    <source>
        <dbReference type="ARBA" id="ARBA00022777"/>
    </source>
</evidence>
<protein>
    <recommendedName>
        <fullName evidence="6 12">Phosphoglycerate kinase</fullName>
        <ecNumber evidence="5 12">2.7.2.3</ecNumber>
    </recommendedName>
</protein>
<dbReference type="InterPro" id="IPR001576">
    <property type="entry name" value="Phosphoglycerate_kinase"/>
</dbReference>
<dbReference type="Proteomes" id="UP000198319">
    <property type="component" value="Unassembled WGS sequence"/>
</dbReference>
<dbReference type="GO" id="GO:0005524">
    <property type="term" value="F:ATP binding"/>
    <property type="evidence" value="ECO:0007669"/>
    <property type="project" value="UniProtKB-KW"/>
</dbReference>
<evidence type="ECO:0000256" key="4">
    <source>
        <dbReference type="ARBA" id="ARBA00011245"/>
    </source>
</evidence>
<evidence type="ECO:0000313" key="16">
    <source>
        <dbReference type="EMBL" id="OHT46986.1"/>
    </source>
</evidence>
<comment type="subunit">
    <text evidence="4 12">Monomer.</text>
</comment>
<dbReference type="UniPathway" id="UPA00109">
    <property type="reaction ID" value="UER00185"/>
</dbReference>
<reference evidence="16" key="2">
    <citation type="submission" date="2016-09" db="EMBL/GenBank/DDBJ databases">
        <authorList>
            <person name="Capua I."/>
            <person name="De Benedictis P."/>
            <person name="Joannis T."/>
            <person name="Lombin L.H."/>
            <person name="Cattoli G."/>
        </authorList>
    </citation>
    <scope>NUCLEOTIDE SEQUENCE [LARGE SCALE GENOMIC DNA]</scope>
    <source>
        <strain evidence="16">MSU</strain>
    </source>
</reference>
<evidence type="ECO:0000313" key="19">
    <source>
        <dbReference type="Proteomes" id="UP000198319"/>
    </source>
</evidence>
<keyword evidence="19" id="KW-1185">Reference proteome</keyword>
<feature type="binding site" evidence="12">
    <location>
        <position position="35"/>
    </location>
    <ligand>
        <name>substrate</name>
    </ligand>
</feature>
<evidence type="ECO:0000256" key="2">
    <source>
        <dbReference type="ARBA" id="ARBA00004838"/>
    </source>
</evidence>
<dbReference type="InterPro" id="IPR036043">
    <property type="entry name" value="Phosphoglycerate_kinase_sf"/>
</dbReference>
<dbReference type="PIRSF" id="PIRSF000724">
    <property type="entry name" value="Pgk"/>
    <property type="match status" value="1"/>
</dbReference>
<dbReference type="GO" id="GO:0006096">
    <property type="term" value="P:glycolytic process"/>
    <property type="evidence" value="ECO:0007669"/>
    <property type="project" value="UniProtKB-UniRule"/>
</dbReference>
<evidence type="ECO:0000256" key="8">
    <source>
        <dbReference type="ARBA" id="ARBA00022741"/>
    </source>
</evidence>
<feature type="binding site" evidence="12">
    <location>
        <position position="292"/>
    </location>
    <ligand>
        <name>ATP</name>
        <dbReference type="ChEBI" id="CHEBI:30616"/>
    </ligand>
</feature>
<dbReference type="AlphaFoldDB" id="A0A1S1JCZ6"/>
<gene>
    <name evidence="12" type="primary">pgk</name>
    <name evidence="17" type="ORF">B0A71_04480</name>
    <name evidence="16" type="ORF">BHE19_03305</name>
</gene>
<feature type="binding site" evidence="12">
    <location>
        <position position="149"/>
    </location>
    <ligand>
        <name>substrate</name>
    </ligand>
</feature>
<keyword evidence="12" id="KW-0963">Cytoplasm</keyword>
<evidence type="ECO:0000256" key="5">
    <source>
        <dbReference type="ARBA" id="ARBA00013061"/>
    </source>
</evidence>
<feature type="binding site" evidence="12 13">
    <location>
        <begin position="19"/>
        <end position="21"/>
    </location>
    <ligand>
        <name>substrate</name>
    </ligand>
</feature>
<evidence type="ECO:0000256" key="11">
    <source>
        <dbReference type="ARBA" id="ARBA00023152"/>
    </source>
</evidence>
<comment type="catalytic activity">
    <reaction evidence="1 12 15">
        <text>(2R)-3-phosphoglycerate + ATP = (2R)-3-phospho-glyceroyl phosphate + ADP</text>
        <dbReference type="Rhea" id="RHEA:14801"/>
        <dbReference type="ChEBI" id="CHEBI:30616"/>
        <dbReference type="ChEBI" id="CHEBI:57604"/>
        <dbReference type="ChEBI" id="CHEBI:58272"/>
        <dbReference type="ChEBI" id="CHEBI:456216"/>
        <dbReference type="EC" id="2.7.2.3"/>
    </reaction>
</comment>
<dbReference type="RefSeq" id="WP_070906580.1">
    <property type="nucleotide sequence ID" value="NZ_MIKE01000011.1"/>
</dbReference>
<dbReference type="EMBL" id="MUHG01000005">
    <property type="protein sequence ID" value="OXB21263.1"/>
    <property type="molecule type" value="Genomic_DNA"/>
</dbReference>
<name>A0A1S1JCZ6_9FLAO</name>
<keyword evidence="10 12" id="KW-0067">ATP-binding</keyword>
<feature type="binding site" evidence="12">
    <location>
        <position position="116"/>
    </location>
    <ligand>
        <name>substrate</name>
    </ligand>
</feature>
<feature type="binding site" evidence="12 13">
    <location>
        <begin position="58"/>
        <end position="61"/>
    </location>
    <ligand>
        <name>substrate</name>
    </ligand>
</feature>
<dbReference type="CDD" id="cd00318">
    <property type="entry name" value="Phosphoglycerate_kinase"/>
    <property type="match status" value="1"/>
</dbReference>
<dbReference type="EMBL" id="MIKE01000011">
    <property type="protein sequence ID" value="OHT46986.1"/>
    <property type="molecule type" value="Genomic_DNA"/>
</dbReference>
<comment type="pathway">
    <text evidence="2 12">Carbohydrate degradation; glycolysis; pyruvate from D-glyceraldehyde 3-phosphate: step 2/5.</text>
</comment>
<dbReference type="HAMAP" id="MF_00145">
    <property type="entry name" value="Phosphoglyc_kinase"/>
    <property type="match status" value="1"/>
</dbReference>
<dbReference type="GO" id="GO:0006094">
    <property type="term" value="P:gluconeogenesis"/>
    <property type="evidence" value="ECO:0007669"/>
    <property type="project" value="TreeGrafter"/>
</dbReference>
<dbReference type="Pfam" id="PF00162">
    <property type="entry name" value="PGK"/>
    <property type="match status" value="1"/>
</dbReference>
<keyword evidence="8 12" id="KW-0547">Nucleotide-binding</keyword>
<dbReference type="PANTHER" id="PTHR11406:SF23">
    <property type="entry name" value="PHOSPHOGLYCERATE KINASE 1, CHLOROPLASTIC-RELATED"/>
    <property type="match status" value="1"/>
</dbReference>
<dbReference type="InterPro" id="IPR015824">
    <property type="entry name" value="Phosphoglycerate_kinase_N"/>
</dbReference>
<proteinExistence type="inferred from homology"/>
<feature type="binding site" evidence="13">
    <location>
        <position position="116"/>
    </location>
    <ligand>
        <name>(2R)-3-phosphoglycerate</name>
        <dbReference type="ChEBI" id="CHEBI:58272"/>
    </ligand>
</feature>
<dbReference type="FunFam" id="3.40.50.1260:FF:000006">
    <property type="entry name" value="Phosphoglycerate kinase"/>
    <property type="match status" value="1"/>
</dbReference>
<dbReference type="GO" id="GO:0005829">
    <property type="term" value="C:cytosol"/>
    <property type="evidence" value="ECO:0007669"/>
    <property type="project" value="UniProtKB-ARBA"/>
</dbReference>
<evidence type="ECO:0000256" key="12">
    <source>
        <dbReference type="HAMAP-Rule" id="MF_00145"/>
    </source>
</evidence>
<dbReference type="Gene3D" id="3.40.50.1260">
    <property type="entry name" value="Phosphoglycerate kinase, N-terminal domain"/>
    <property type="match status" value="2"/>
</dbReference>
<evidence type="ECO:0000256" key="1">
    <source>
        <dbReference type="ARBA" id="ARBA00000642"/>
    </source>
</evidence>
<keyword evidence="9 12" id="KW-0418">Kinase</keyword>
<dbReference type="GO" id="GO:0004618">
    <property type="term" value="F:phosphoglycerate kinase activity"/>
    <property type="evidence" value="ECO:0007669"/>
    <property type="project" value="UniProtKB-UniRule"/>
</dbReference>
<evidence type="ECO:0000313" key="18">
    <source>
        <dbReference type="Proteomes" id="UP000180252"/>
    </source>
</evidence>
<keyword evidence="7 12" id="KW-0808">Transferase</keyword>
<dbReference type="FunFam" id="3.40.50.1260:FF:000003">
    <property type="entry name" value="Phosphoglycerate kinase"/>
    <property type="match status" value="1"/>
</dbReference>
<reference evidence="18" key="1">
    <citation type="submission" date="2016-09" db="EMBL/GenBank/DDBJ databases">
        <authorList>
            <person name="Chen S."/>
            <person name="Walker E."/>
        </authorList>
    </citation>
    <scope>NUCLEOTIDE SEQUENCE [LARGE SCALE GENOMIC DNA]</scope>
    <source>
        <strain evidence="18">MSU</strain>
    </source>
</reference>
<dbReference type="PANTHER" id="PTHR11406">
    <property type="entry name" value="PHOSPHOGLYCERATE KINASE"/>
    <property type="match status" value="1"/>
</dbReference>
<evidence type="ECO:0000256" key="13">
    <source>
        <dbReference type="PIRSR" id="PIRSR000724-1"/>
    </source>
</evidence>
<dbReference type="SUPFAM" id="SSF53748">
    <property type="entry name" value="Phosphoglycerate kinase"/>
    <property type="match status" value="1"/>
</dbReference>
<dbReference type="OrthoDB" id="9808460at2"/>
<dbReference type="Proteomes" id="UP000180252">
    <property type="component" value="Unassembled WGS sequence"/>
</dbReference>
<evidence type="ECO:0000256" key="15">
    <source>
        <dbReference type="RuleBase" id="RU000532"/>
    </source>
</evidence>
<evidence type="ECO:0000256" key="14">
    <source>
        <dbReference type="PIRSR" id="PIRSR000724-2"/>
    </source>
</evidence>
<evidence type="ECO:0000256" key="10">
    <source>
        <dbReference type="ARBA" id="ARBA00022840"/>
    </source>
</evidence>
<feature type="binding site" evidence="13">
    <location>
        <position position="35"/>
    </location>
    <ligand>
        <name>(2R)-3-phosphoglycerate</name>
        <dbReference type="ChEBI" id="CHEBI:58272"/>
    </ligand>
</feature>
<dbReference type="PRINTS" id="PR00477">
    <property type="entry name" value="PHGLYCKINASE"/>
</dbReference>
<keyword evidence="11 12" id="KW-0324">Glycolysis</keyword>
<organism evidence="16 18">
    <name type="scientific">Flavobacterium tructae</name>
    <dbReference type="NCBI Taxonomy" id="1114873"/>
    <lineage>
        <taxon>Bacteria</taxon>
        <taxon>Pseudomonadati</taxon>
        <taxon>Bacteroidota</taxon>
        <taxon>Flavobacteriia</taxon>
        <taxon>Flavobacteriales</taxon>
        <taxon>Flavobacteriaceae</taxon>
        <taxon>Flavobacterium</taxon>
    </lineage>
</organism>
<evidence type="ECO:0000256" key="6">
    <source>
        <dbReference type="ARBA" id="ARBA00016471"/>
    </source>
</evidence>
<evidence type="ECO:0000256" key="3">
    <source>
        <dbReference type="ARBA" id="ARBA00008982"/>
    </source>
</evidence>
<evidence type="ECO:0000256" key="7">
    <source>
        <dbReference type="ARBA" id="ARBA00022679"/>
    </source>
</evidence>
<reference evidence="17 19" key="3">
    <citation type="submission" date="2016-11" db="EMBL/GenBank/DDBJ databases">
        <title>Whole genomes of Flavobacteriaceae.</title>
        <authorList>
            <person name="Stine C."/>
            <person name="Li C."/>
            <person name="Tadesse D."/>
        </authorList>
    </citation>
    <scope>NUCLEOTIDE SEQUENCE [LARGE SCALE GENOMIC DNA]</scope>
    <source>
        <strain evidence="17 19">ATCC BAA-2541</strain>
    </source>
</reference>
<comment type="similarity">
    <text evidence="3 12 15">Belongs to the phosphoglycerate kinase family.</text>
</comment>
<dbReference type="GO" id="GO:0043531">
    <property type="term" value="F:ADP binding"/>
    <property type="evidence" value="ECO:0007669"/>
    <property type="project" value="TreeGrafter"/>
</dbReference>
<sequence length="395" mass="42187">MKTLNDFDFKNKKAIIRVDFNVPLDENFNVTDATRIEAAKPTIDAILAQGGSVILMSHLGRPKGAEDKYSLKHILKTASEILGVQVKFAENCVGEVAKTAATNLQPGEVLLLENLRFHAEEEAGDVAFAKELASLGDIYVNDAFGTAHRAHASTTIIAQFFPTEKCFGTLLAKEIESLNKVLKNSEKPVTAVLGGSKVSSKITVIENILDKVDHMIIGGGMTFTFVKALGGKIGESICEDDKQDLALEILRLAKEKGVQVHIPVDVIAADSFSNTANTQVVDVNAIPDGWQGLDAGPKSLENFKKVILESKTILWNGPLGVFEMESFAKGTIALGDYIAEATENGAFSLVGGGDSVAAVKQFGFEDKMSYVSTGGGAMLEMLEGKILPGIAAILD</sequence>
<feature type="binding site" evidence="12 14">
    <location>
        <begin position="352"/>
        <end position="355"/>
    </location>
    <ligand>
        <name>ATP</name>
        <dbReference type="ChEBI" id="CHEBI:30616"/>
    </ligand>
</feature>
<feature type="binding site" evidence="12 14">
    <location>
        <position position="323"/>
    </location>
    <ligand>
        <name>ATP</name>
        <dbReference type="ChEBI" id="CHEBI:30616"/>
    </ligand>
</feature>
<dbReference type="EC" id="2.7.2.3" evidence="5 12"/>
<comment type="subcellular location">
    <subcellularLocation>
        <location evidence="12">Cytoplasm</location>
    </subcellularLocation>
</comment>
<dbReference type="STRING" id="1278819.BHE19_03305"/>
<comment type="caution">
    <text evidence="16">The sequence shown here is derived from an EMBL/GenBank/DDBJ whole genome shotgun (WGS) entry which is preliminary data.</text>
</comment>
<feature type="binding site" evidence="13">
    <location>
        <position position="149"/>
    </location>
    <ligand>
        <name>(2R)-3-phosphoglycerate</name>
        <dbReference type="ChEBI" id="CHEBI:58272"/>
    </ligand>
</feature>
<feature type="binding site" evidence="12 14">
    <location>
        <position position="201"/>
    </location>
    <ligand>
        <name>ATP</name>
        <dbReference type="ChEBI" id="CHEBI:30616"/>
    </ligand>
</feature>